<name>A0AAF0YRJ6_9CORY</name>
<gene>
    <name evidence="1" type="ORF">CYJ47_13010</name>
</gene>
<dbReference type="RefSeq" id="WP_101679085.1">
    <property type="nucleotide sequence ID" value="NZ_CP136958.1"/>
</dbReference>
<dbReference type="AlphaFoldDB" id="A0AAF0YRJ6"/>
<dbReference type="EMBL" id="CP136958">
    <property type="protein sequence ID" value="WOT02140.1"/>
    <property type="molecule type" value="Genomic_DNA"/>
</dbReference>
<evidence type="ECO:0000313" key="1">
    <source>
        <dbReference type="EMBL" id="WOT02140.1"/>
    </source>
</evidence>
<proteinExistence type="predicted"/>
<evidence type="ECO:0000313" key="2">
    <source>
        <dbReference type="Proteomes" id="UP000234560"/>
    </source>
</evidence>
<protein>
    <submittedName>
        <fullName evidence="1">Uncharacterized protein</fullName>
    </submittedName>
</protein>
<reference evidence="1" key="1">
    <citation type="submission" date="2017-12" db="EMBL/GenBank/DDBJ databases">
        <authorList>
            <person name="Thomas-White K."/>
            <person name="Wolfe A.J."/>
        </authorList>
    </citation>
    <scope>NUCLEOTIDE SEQUENCE</scope>
    <source>
        <strain evidence="1">UMB0763</strain>
    </source>
</reference>
<reference evidence="1" key="2">
    <citation type="submission" date="2023-10" db="EMBL/GenBank/DDBJ databases">
        <authorList>
            <person name="Choi B."/>
        </authorList>
    </citation>
    <scope>NUCLEOTIDE SEQUENCE</scope>
    <source>
        <strain evidence="1">UMB0763</strain>
    </source>
</reference>
<organism evidence="1 2">
    <name type="scientific">Corynebacterium pyruviciproducens</name>
    <dbReference type="NCBI Taxonomy" id="598660"/>
    <lineage>
        <taxon>Bacteria</taxon>
        <taxon>Bacillati</taxon>
        <taxon>Actinomycetota</taxon>
        <taxon>Actinomycetes</taxon>
        <taxon>Mycobacteriales</taxon>
        <taxon>Corynebacteriaceae</taxon>
        <taxon>Corynebacterium</taxon>
    </lineage>
</organism>
<dbReference type="Proteomes" id="UP000234560">
    <property type="component" value="Chromosome"/>
</dbReference>
<dbReference type="KEGG" id="cpyr:CYJ47_13010"/>
<sequence>MEDAIEEILDPRIPQMLLTMGTANVMVKDANTSNPNGRRQFRKMQALLGPHSTKELTELVRSHVIGLWCEIFGISPADLSSAERLVLRYVSSGMLDILGHVEEFSPTGDVVALARGATIIQQGVQAAIEALDSARNSNRKPQ</sequence>
<accession>A0AAF0YRJ6</accession>